<dbReference type="SMART" id="SM00443">
    <property type="entry name" value="G_patch"/>
    <property type="match status" value="1"/>
</dbReference>
<evidence type="ECO:0000256" key="1">
    <source>
        <dbReference type="SAM" id="Coils"/>
    </source>
</evidence>
<sequence>MKKRLVLFDDSDDNSETESDKSKLKSRKKQFKIPEYPQPPSFPVNEQNEDYMKYQLQDDKHEEPTESAIDKKDCSLFSNPSTSIGLSIMERMGFKIGNALGNSATAIKEPIEVSLKSGRQGLGGGFKPLQYKQEDVENLKLNLANSNKQRIELRDLKKIMKLCFELSGEYDKYLEGEDITEVNSLWQPYVKIYVSKQQSAAVGSVKAKFNAVETLQLFEREVENTEQTLSDLLNYLRGTHNYCWYCGLKYNDQNDLLTNCPGKTRDIHLTI</sequence>
<dbReference type="Proteomes" id="UP000000559">
    <property type="component" value="Chromosome 2"/>
</dbReference>
<dbReference type="SMART" id="SM01173">
    <property type="entry name" value="DUF4187"/>
    <property type="match status" value="1"/>
</dbReference>
<dbReference type="InterPro" id="IPR025239">
    <property type="entry name" value="DUF4187"/>
</dbReference>
<dbReference type="InterPro" id="IPR039249">
    <property type="entry name" value="GPATCH11"/>
</dbReference>
<reference evidence="5 6" key="2">
    <citation type="journal article" date="2007" name="Genome Biol.">
        <title>Assembly of the Candida albicans genome into sixteen supercontigs aligned on the eight chromosomes.</title>
        <authorList>
            <person name="van het Hoog M."/>
            <person name="Rast T.J."/>
            <person name="Martchenko M."/>
            <person name="Grindle S."/>
            <person name="Dignard D."/>
            <person name="Hogues H."/>
            <person name="Cuomo C."/>
            <person name="Berriman M."/>
            <person name="Scherer S."/>
            <person name="Magee B.B."/>
            <person name="Whiteway M."/>
            <person name="Chibana H."/>
            <person name="Nantel A."/>
            <person name="Magee P.T."/>
        </authorList>
    </citation>
    <scope>GENOME REANNOTATION</scope>
    <source>
        <strain evidence="6">SC5314 / ATCC MYA-2876</strain>
    </source>
</reference>
<reference evidence="5 6" key="3">
    <citation type="journal article" date="2013" name="Genome Biol.">
        <title>Assembly of a phased diploid Candida albicans genome facilitates allele-specific measurements and provides a simple model for repeat and indel structure.</title>
        <authorList>
            <person name="Muzzey D."/>
            <person name="Schwartz K."/>
            <person name="Weissman J.S."/>
            <person name="Sherlock G."/>
        </authorList>
    </citation>
    <scope>NUCLEOTIDE SEQUENCE [LARGE SCALE GENOMIC DNA]</scope>
    <source>
        <strain evidence="6">SC5314 / ATCC MYA-2876</strain>
    </source>
</reference>
<dbReference type="Pfam" id="PF01585">
    <property type="entry name" value="G-patch"/>
    <property type="match status" value="1"/>
</dbReference>
<keyword evidence="6" id="KW-1185">Reference proteome</keyword>
<dbReference type="KEGG" id="cal:CAALFM_C207510WA"/>
<feature type="region of interest" description="Disordered" evidence="2">
    <location>
        <begin position="1"/>
        <end position="46"/>
    </location>
</feature>
<evidence type="ECO:0000313" key="5">
    <source>
        <dbReference type="EMBL" id="AOW27749.1"/>
    </source>
</evidence>
<evidence type="ECO:0000259" key="3">
    <source>
        <dbReference type="PROSITE" id="PS50174"/>
    </source>
</evidence>
<dbReference type="PANTHER" id="PTHR21032">
    <property type="entry name" value="G PATCH DOMAIN-CONTAINING PROTEIN 11"/>
    <property type="match status" value="1"/>
</dbReference>
<feature type="domain" description="G-patch" evidence="3">
    <location>
        <begin position="81"/>
        <end position="127"/>
    </location>
</feature>
<evidence type="ECO:0000313" key="4">
    <source>
        <dbReference type="CGD" id="CAL0000182129"/>
    </source>
</evidence>
<protein>
    <recommendedName>
        <fullName evidence="3">G-patch domain-containing protein</fullName>
    </recommendedName>
</protein>
<reference evidence="5 6" key="1">
    <citation type="journal article" date="2004" name="Proc. Natl. Acad. Sci. U.S.A.">
        <title>The diploid genome sequence of Candida albicans.</title>
        <authorList>
            <person name="Jones T."/>
            <person name="Federspiel N.A."/>
            <person name="Chibana H."/>
            <person name="Dungan J."/>
            <person name="Kalman S."/>
            <person name="Magee B.B."/>
            <person name="Newport G."/>
            <person name="Thorstenson Y.R."/>
            <person name="Agabian N."/>
            <person name="Magee P.T."/>
            <person name="Davis R.W."/>
            <person name="Scherer S."/>
        </authorList>
    </citation>
    <scope>NUCLEOTIDE SEQUENCE [LARGE SCALE GENOMIC DNA]</scope>
    <source>
        <strain evidence="6">SC5314 / ATCC MYA-2876</strain>
    </source>
</reference>
<dbReference type="GO" id="GO:0000776">
    <property type="term" value="C:kinetochore"/>
    <property type="evidence" value="ECO:0000318"/>
    <property type="project" value="GO_Central"/>
</dbReference>
<gene>
    <name evidence="5" type="ordered locus">CAALFM_C207510WA</name>
    <name evidence="4" type="ordered locus">orf19.9433</name>
</gene>
<dbReference type="GeneID" id="3645208"/>
<dbReference type="FunCoup" id="A0A1D8PHW7">
    <property type="interactions" value="239"/>
</dbReference>
<name>A0A1D8PHW7_CANAL</name>
<accession>A0A1D8PHW7</accession>
<dbReference type="GO" id="GO:0003676">
    <property type="term" value="F:nucleic acid binding"/>
    <property type="evidence" value="ECO:0007669"/>
    <property type="project" value="InterPro"/>
</dbReference>
<dbReference type="AlphaFoldDB" id="A0A1D8PHW7"/>
<dbReference type="PANTHER" id="PTHR21032:SF0">
    <property type="entry name" value="G PATCH DOMAIN-CONTAINING PROTEIN 11"/>
    <property type="match status" value="1"/>
</dbReference>
<dbReference type="InParanoid" id="A0A1D8PHW7"/>
<organism evidence="5 6">
    <name type="scientific">Candida albicans (strain SC5314 / ATCC MYA-2876)</name>
    <name type="common">Yeast</name>
    <dbReference type="NCBI Taxonomy" id="237561"/>
    <lineage>
        <taxon>Eukaryota</taxon>
        <taxon>Fungi</taxon>
        <taxon>Dikarya</taxon>
        <taxon>Ascomycota</taxon>
        <taxon>Saccharomycotina</taxon>
        <taxon>Pichiomycetes</taxon>
        <taxon>Debaryomycetaceae</taxon>
        <taxon>Candida/Lodderomyces clade</taxon>
        <taxon>Candida</taxon>
    </lineage>
</organism>
<proteinExistence type="predicted"/>
<dbReference type="EMBL" id="CP017624">
    <property type="protein sequence ID" value="AOW27749.1"/>
    <property type="molecule type" value="Genomic_DNA"/>
</dbReference>
<dbReference type="OrthoDB" id="786951at2759"/>
<evidence type="ECO:0000313" key="6">
    <source>
        <dbReference type="Proteomes" id="UP000000559"/>
    </source>
</evidence>
<dbReference type="CGD" id="CAL0000182129">
    <property type="gene designation" value="orf19.9433"/>
</dbReference>
<evidence type="ECO:0000256" key="2">
    <source>
        <dbReference type="SAM" id="MobiDB-lite"/>
    </source>
</evidence>
<dbReference type="Pfam" id="PF13821">
    <property type="entry name" value="DUF4187"/>
    <property type="match status" value="1"/>
</dbReference>
<dbReference type="VEuPathDB" id="FungiDB:C2_07510W_A"/>
<dbReference type="InterPro" id="IPR000467">
    <property type="entry name" value="G_patch_dom"/>
</dbReference>
<feature type="coiled-coil region" evidence="1">
    <location>
        <begin position="129"/>
        <end position="156"/>
    </location>
</feature>
<dbReference type="PROSITE" id="PS50174">
    <property type="entry name" value="G_PATCH"/>
    <property type="match status" value="1"/>
</dbReference>
<dbReference type="RefSeq" id="XP_713134.2">
    <property type="nucleotide sequence ID" value="XM_708041.2"/>
</dbReference>
<keyword evidence="1" id="KW-0175">Coiled coil</keyword>
<dbReference type="eggNOG" id="KOG1994">
    <property type="taxonomic scope" value="Eukaryota"/>
</dbReference>